<evidence type="ECO:0000313" key="1">
    <source>
        <dbReference type="EMBL" id="KAI3763704.1"/>
    </source>
</evidence>
<organism evidence="1 2">
    <name type="scientific">Cichorium intybus</name>
    <name type="common">Chicory</name>
    <dbReference type="NCBI Taxonomy" id="13427"/>
    <lineage>
        <taxon>Eukaryota</taxon>
        <taxon>Viridiplantae</taxon>
        <taxon>Streptophyta</taxon>
        <taxon>Embryophyta</taxon>
        <taxon>Tracheophyta</taxon>
        <taxon>Spermatophyta</taxon>
        <taxon>Magnoliopsida</taxon>
        <taxon>eudicotyledons</taxon>
        <taxon>Gunneridae</taxon>
        <taxon>Pentapetalae</taxon>
        <taxon>asterids</taxon>
        <taxon>campanulids</taxon>
        <taxon>Asterales</taxon>
        <taxon>Asteraceae</taxon>
        <taxon>Cichorioideae</taxon>
        <taxon>Cichorieae</taxon>
        <taxon>Cichoriinae</taxon>
        <taxon>Cichorium</taxon>
    </lineage>
</organism>
<sequence>MEDPQRSYAMAPKLNVQDQDQDSDEDWFDMANDNIRKDEGLEKEVFNNHGDSPRMQKVESVESRCESVGFKEHAYKEDVEWVLNTGEKNKKTQKQNCSVDPVHRGPSSRKSRSQSPGDKSKRGWPVGPNSGERGALNFLDLNDSPSSSGCFPFVEDVEKEVEDYDLGEEDVIEQAISDEIDRKKRQRKKESRNSRNFMKGQNQNRAESNSEIGSKNSRLEEINHTLSIGEELGINWNGFRELVDKAVDNHGGKSIKC</sequence>
<reference evidence="2" key="1">
    <citation type="journal article" date="2022" name="Mol. Ecol. Resour.">
        <title>The genomes of chicory, endive, great burdock and yacon provide insights into Asteraceae palaeo-polyploidization history and plant inulin production.</title>
        <authorList>
            <person name="Fan W."/>
            <person name="Wang S."/>
            <person name="Wang H."/>
            <person name="Wang A."/>
            <person name="Jiang F."/>
            <person name="Liu H."/>
            <person name="Zhao H."/>
            <person name="Xu D."/>
            <person name="Zhang Y."/>
        </authorList>
    </citation>
    <scope>NUCLEOTIDE SEQUENCE [LARGE SCALE GENOMIC DNA]</scope>
    <source>
        <strain evidence="2">cv. Punajuju</strain>
    </source>
</reference>
<accession>A0ACB9EXD9</accession>
<dbReference type="EMBL" id="CM042011">
    <property type="protein sequence ID" value="KAI3763704.1"/>
    <property type="molecule type" value="Genomic_DNA"/>
</dbReference>
<name>A0ACB9EXD9_CICIN</name>
<protein>
    <submittedName>
        <fullName evidence="1">Uncharacterized protein</fullName>
    </submittedName>
</protein>
<keyword evidence="2" id="KW-1185">Reference proteome</keyword>
<comment type="caution">
    <text evidence="1">The sequence shown here is derived from an EMBL/GenBank/DDBJ whole genome shotgun (WGS) entry which is preliminary data.</text>
</comment>
<reference evidence="1 2" key="2">
    <citation type="journal article" date="2022" name="Mol. Ecol. Resour.">
        <title>The genomes of chicory, endive, great burdock and yacon provide insights into Asteraceae paleo-polyploidization history and plant inulin production.</title>
        <authorList>
            <person name="Fan W."/>
            <person name="Wang S."/>
            <person name="Wang H."/>
            <person name="Wang A."/>
            <person name="Jiang F."/>
            <person name="Liu H."/>
            <person name="Zhao H."/>
            <person name="Xu D."/>
            <person name="Zhang Y."/>
        </authorList>
    </citation>
    <scope>NUCLEOTIDE SEQUENCE [LARGE SCALE GENOMIC DNA]</scope>
    <source>
        <strain evidence="2">cv. Punajuju</strain>
        <tissue evidence="1">Leaves</tissue>
    </source>
</reference>
<proteinExistence type="predicted"/>
<dbReference type="Proteomes" id="UP001055811">
    <property type="component" value="Linkage Group LG03"/>
</dbReference>
<evidence type="ECO:0000313" key="2">
    <source>
        <dbReference type="Proteomes" id="UP001055811"/>
    </source>
</evidence>
<gene>
    <name evidence="1" type="ORF">L2E82_13698</name>
</gene>